<dbReference type="KEGG" id="llu:AKJ09_10456"/>
<evidence type="ECO:0000313" key="1">
    <source>
        <dbReference type="EMBL" id="AKV03793.1"/>
    </source>
</evidence>
<gene>
    <name evidence="1" type="ORF">AKJ09_10456</name>
</gene>
<dbReference type="Proteomes" id="UP000064967">
    <property type="component" value="Chromosome"/>
</dbReference>
<accession>A0A0K1QDJ8</accession>
<dbReference type="EMBL" id="CP012333">
    <property type="protein sequence ID" value="AKV03793.1"/>
    <property type="molecule type" value="Genomic_DNA"/>
</dbReference>
<dbReference type="STRING" id="1391654.AKJ09_10456"/>
<organism evidence="1 2">
    <name type="scientific">Labilithrix luteola</name>
    <dbReference type="NCBI Taxonomy" id="1391654"/>
    <lineage>
        <taxon>Bacteria</taxon>
        <taxon>Pseudomonadati</taxon>
        <taxon>Myxococcota</taxon>
        <taxon>Polyangia</taxon>
        <taxon>Polyangiales</taxon>
        <taxon>Labilitrichaceae</taxon>
        <taxon>Labilithrix</taxon>
    </lineage>
</organism>
<evidence type="ECO:0000313" key="2">
    <source>
        <dbReference type="Proteomes" id="UP000064967"/>
    </source>
</evidence>
<protein>
    <submittedName>
        <fullName evidence="1">Uncharacterized protein</fullName>
    </submittedName>
</protein>
<dbReference type="RefSeq" id="WP_146654504.1">
    <property type="nucleotide sequence ID" value="NZ_CP012333.1"/>
</dbReference>
<reference evidence="1 2" key="1">
    <citation type="submission" date="2015-08" db="EMBL/GenBank/DDBJ databases">
        <authorList>
            <person name="Babu N.S."/>
            <person name="Beckwith C.J."/>
            <person name="Beseler K.G."/>
            <person name="Brison A."/>
            <person name="Carone J.V."/>
            <person name="Caskin T.P."/>
            <person name="Diamond M."/>
            <person name="Durham M.E."/>
            <person name="Foxe J.M."/>
            <person name="Go M."/>
            <person name="Henderson B.A."/>
            <person name="Jones I.B."/>
            <person name="McGettigan J.A."/>
            <person name="Micheletti S.J."/>
            <person name="Nasrallah M.E."/>
            <person name="Ortiz D."/>
            <person name="Piller C.R."/>
            <person name="Privatt S.R."/>
            <person name="Schneider S.L."/>
            <person name="Sharp S."/>
            <person name="Smith T.C."/>
            <person name="Stanton J.D."/>
            <person name="Ullery H.E."/>
            <person name="Wilson R.J."/>
            <person name="Serrano M.G."/>
            <person name="Buck G."/>
            <person name="Lee V."/>
            <person name="Wang Y."/>
            <person name="Carvalho R."/>
            <person name="Voegtly L."/>
            <person name="Shi R."/>
            <person name="Duckworth R."/>
            <person name="Johnson A."/>
            <person name="Loviza R."/>
            <person name="Walstead R."/>
            <person name="Shah Z."/>
            <person name="Kiflezghi M."/>
            <person name="Wade K."/>
            <person name="Ball S.L."/>
            <person name="Bradley K.W."/>
            <person name="Asai D.J."/>
            <person name="Bowman C.A."/>
            <person name="Russell D.A."/>
            <person name="Pope W.H."/>
            <person name="Jacobs-Sera D."/>
            <person name="Hendrix R.W."/>
            <person name="Hatfull G.F."/>
        </authorList>
    </citation>
    <scope>NUCLEOTIDE SEQUENCE [LARGE SCALE GENOMIC DNA]</scope>
    <source>
        <strain evidence="1 2">DSM 27648</strain>
    </source>
</reference>
<sequence>MSTSSEKKSVVINPTLRLKITAIWNRKGIGAQTLTLESDSAANFEMAKFLLAATLDDDAPVEPGPELAQRLVQLGMLTPEDEEPGPIGYDFGWPQNQDLIPAPNVLNFDATVAPESLVVNPNAHVQHGAGSIPEELRGRVEQASFIGDDDTVLWIVDPGTQVAAPYRVPEKTAETLEALRGKSVPEGDLADLVPSRANTILRSEILRRAHVVVPSDWSESRGKAWEARVRDCRASLERDEFVVIRDLLNPIQLQLMRRYYRAASLAGAFMLDDGQVAKRSWCHNEDVARFVHSQLVDLLNRIVPQPIKASYCYLGLYEPGAVLARHTDRAQCVWNLSVPFDADPETDADTAWPIYLEVRGEARPVRLGIGDGVLYRGTDLPHWRDAQPDGHRTTVCFFHFVDETFEGALT</sequence>
<proteinExistence type="predicted"/>
<dbReference type="AlphaFoldDB" id="A0A0K1QDJ8"/>
<dbReference type="OrthoDB" id="7066883at2"/>
<keyword evidence="2" id="KW-1185">Reference proteome</keyword>
<name>A0A0K1QDJ8_9BACT</name>